<sequence>MATRSKTAGLATRASTRTKTPVPAPSTGPSVVRTAKGRTASQTGPSKAKTAASRKPFVNKANAPDDDSTAPNIGAGGGPRPTKATSVERESTVAYLRIRPHLGDDEPMAMPYLESLSDTSVRMSDPSIDRQGGAKSGCRVSVIAPSSVYKFSHVFPPSTTQEDFFATTTLPLVRDLLDGQNGLLFAYGVTNSGKTYTIQGGSEPGSAGILPRTLDVLFNSVDGLHSDGRYRPVRLYGVEEADPSEFAPPTEFDVPNGPALAQVLEEHLATTDKPTDNTDPTVIKVDRNYEYSIWISYVEVYNEKVYDLLASVDENEEGTGYHQEQGVHPLLLKRKALTVKPSPTTDTIDSGSTGRYISGLKQFRVTDALQAKALIKLGQLHRRVFGTLANSQSSRSHSIVTIRVLKGHRAERDDPTSLQMSRLSVVDLAGSERAKNTQTSGDRLKEAGNINKSLMILGQCMEAMRTNQKRLARGSAIPGHDAQEPRKALAIVPFRHSKLTEILMDYFVGDGKVVMIVNVNPYDTGFEEISHVMKFSALAREVSTVVNNAPLPRLQSSPNKPGLHVGLNPSRIPRGVVRKVTISSIGPGKKVSEAQLTILEEDEESDGKEDESDDEAINPLVDALFDEIENLRLKLYEAEIRCAVVEAETREEVMKEMEERMREVERTYAQRLMSEVERNERKMDAKIDMLHQAGLLGTAKKPVVSESETDGSISLDEDGSCGVAEDFSDPPSSPLDGKANFGKSIGSITKQFTLLSIPADERSGETSATMEDSKMLVGESDENMPLTVTSAKTVDMDHEVDDSIIIVPNRRAGTDTGVVYIPGKGELDAVKKKKRQLGSKSVITQEQVEQVVGAMELKTDKSTRIKRMARAS</sequence>
<evidence type="ECO:0000313" key="10">
    <source>
        <dbReference type="EMBL" id="KIO02388.1"/>
    </source>
</evidence>
<comment type="similarity">
    <text evidence="5 6">Belongs to the TRAFAC class myosin-kinesin ATPase superfamily. Kinesin family.</text>
</comment>
<evidence type="ECO:0000256" key="8">
    <source>
        <dbReference type="SAM" id="MobiDB-lite"/>
    </source>
</evidence>
<dbReference type="InterPro" id="IPR027640">
    <property type="entry name" value="Kinesin-like_fam"/>
</dbReference>
<name>A0A0C3J006_PISTI</name>
<feature type="binding site" evidence="5">
    <location>
        <begin position="188"/>
        <end position="195"/>
    </location>
    <ligand>
        <name>ATP</name>
        <dbReference type="ChEBI" id="CHEBI:30616"/>
    </ligand>
</feature>
<feature type="coiled-coil region" evidence="7">
    <location>
        <begin position="621"/>
        <end position="667"/>
    </location>
</feature>
<dbReference type="GO" id="GO:0003777">
    <property type="term" value="F:microtubule motor activity"/>
    <property type="evidence" value="ECO:0007669"/>
    <property type="project" value="InterPro"/>
</dbReference>
<gene>
    <name evidence="10" type="ORF">M404DRAFT_1002415</name>
</gene>
<dbReference type="GO" id="GO:0005874">
    <property type="term" value="C:microtubule"/>
    <property type="evidence" value="ECO:0007669"/>
    <property type="project" value="UniProtKB-KW"/>
</dbReference>
<keyword evidence="4 5" id="KW-0505">Motor protein</keyword>
<protein>
    <recommendedName>
        <fullName evidence="6">Kinesin-like protein</fullName>
    </recommendedName>
</protein>
<feature type="region of interest" description="Disordered" evidence="8">
    <location>
        <begin position="701"/>
        <end position="734"/>
    </location>
</feature>
<dbReference type="GO" id="GO:0016887">
    <property type="term" value="F:ATP hydrolysis activity"/>
    <property type="evidence" value="ECO:0007669"/>
    <property type="project" value="TreeGrafter"/>
</dbReference>
<dbReference type="GO" id="GO:0008017">
    <property type="term" value="F:microtubule binding"/>
    <property type="evidence" value="ECO:0007669"/>
    <property type="project" value="InterPro"/>
</dbReference>
<dbReference type="GO" id="GO:0005634">
    <property type="term" value="C:nucleus"/>
    <property type="evidence" value="ECO:0007669"/>
    <property type="project" value="TreeGrafter"/>
</dbReference>
<evidence type="ECO:0000256" key="5">
    <source>
        <dbReference type="PROSITE-ProRule" id="PRU00283"/>
    </source>
</evidence>
<organism evidence="10 11">
    <name type="scientific">Pisolithus tinctorius Marx 270</name>
    <dbReference type="NCBI Taxonomy" id="870435"/>
    <lineage>
        <taxon>Eukaryota</taxon>
        <taxon>Fungi</taxon>
        <taxon>Dikarya</taxon>
        <taxon>Basidiomycota</taxon>
        <taxon>Agaricomycotina</taxon>
        <taxon>Agaricomycetes</taxon>
        <taxon>Agaricomycetidae</taxon>
        <taxon>Boletales</taxon>
        <taxon>Sclerodermatineae</taxon>
        <taxon>Pisolithaceae</taxon>
        <taxon>Pisolithus</taxon>
    </lineage>
</organism>
<dbReference type="GO" id="GO:0007018">
    <property type="term" value="P:microtubule-based movement"/>
    <property type="evidence" value="ECO:0007669"/>
    <property type="project" value="InterPro"/>
</dbReference>
<dbReference type="SUPFAM" id="SSF52540">
    <property type="entry name" value="P-loop containing nucleoside triphosphate hydrolases"/>
    <property type="match status" value="1"/>
</dbReference>
<dbReference type="HOGENOM" id="CLU_001485_9_0_1"/>
<dbReference type="OrthoDB" id="123929at2759"/>
<dbReference type="InterPro" id="IPR036961">
    <property type="entry name" value="Kinesin_motor_dom_sf"/>
</dbReference>
<dbReference type="GO" id="GO:0005524">
    <property type="term" value="F:ATP binding"/>
    <property type="evidence" value="ECO:0007669"/>
    <property type="project" value="UniProtKB-UniRule"/>
</dbReference>
<evidence type="ECO:0000256" key="4">
    <source>
        <dbReference type="ARBA" id="ARBA00023175"/>
    </source>
</evidence>
<evidence type="ECO:0000256" key="2">
    <source>
        <dbReference type="ARBA" id="ARBA00022741"/>
    </source>
</evidence>
<dbReference type="PROSITE" id="PS50067">
    <property type="entry name" value="KINESIN_MOTOR_2"/>
    <property type="match status" value="1"/>
</dbReference>
<dbReference type="GO" id="GO:0005871">
    <property type="term" value="C:kinesin complex"/>
    <property type="evidence" value="ECO:0007669"/>
    <property type="project" value="TreeGrafter"/>
</dbReference>
<feature type="region of interest" description="Disordered" evidence="8">
    <location>
        <begin position="1"/>
        <end position="88"/>
    </location>
</feature>
<accession>A0A0C3J006</accession>
<evidence type="ECO:0000259" key="9">
    <source>
        <dbReference type="PROSITE" id="PS50067"/>
    </source>
</evidence>
<dbReference type="FunCoup" id="A0A0C3J006">
    <property type="interactions" value="162"/>
</dbReference>
<dbReference type="PANTHER" id="PTHR24115:SF1008">
    <property type="entry name" value="KINESIN-LIKE PROTEIN SUBITO"/>
    <property type="match status" value="1"/>
</dbReference>
<keyword evidence="1 6" id="KW-0493">Microtubule</keyword>
<dbReference type="Pfam" id="PF00225">
    <property type="entry name" value="Kinesin"/>
    <property type="match status" value="1"/>
</dbReference>
<feature type="domain" description="Kinesin motor" evidence="9">
    <location>
        <begin position="91"/>
        <end position="542"/>
    </location>
</feature>
<dbReference type="InterPro" id="IPR001752">
    <property type="entry name" value="Kinesin_motor_dom"/>
</dbReference>
<dbReference type="InterPro" id="IPR019821">
    <property type="entry name" value="Kinesin_motor_CS"/>
</dbReference>
<dbReference type="InParanoid" id="A0A0C3J006"/>
<evidence type="ECO:0000256" key="7">
    <source>
        <dbReference type="SAM" id="Coils"/>
    </source>
</evidence>
<keyword evidence="7" id="KW-0175">Coiled coil</keyword>
<dbReference type="PRINTS" id="PR00380">
    <property type="entry name" value="KINESINHEAVY"/>
</dbReference>
<dbReference type="Proteomes" id="UP000054217">
    <property type="component" value="Unassembled WGS sequence"/>
</dbReference>
<keyword evidence="2 5" id="KW-0547">Nucleotide-binding</keyword>
<dbReference type="STRING" id="870435.A0A0C3J006"/>
<dbReference type="EMBL" id="KN831982">
    <property type="protein sequence ID" value="KIO02388.1"/>
    <property type="molecule type" value="Genomic_DNA"/>
</dbReference>
<keyword evidence="11" id="KW-1185">Reference proteome</keyword>
<dbReference type="PROSITE" id="PS00411">
    <property type="entry name" value="KINESIN_MOTOR_1"/>
    <property type="match status" value="1"/>
</dbReference>
<evidence type="ECO:0000256" key="6">
    <source>
        <dbReference type="RuleBase" id="RU000394"/>
    </source>
</evidence>
<dbReference type="InterPro" id="IPR027417">
    <property type="entry name" value="P-loop_NTPase"/>
</dbReference>
<dbReference type="SMART" id="SM00129">
    <property type="entry name" value="KISc"/>
    <property type="match status" value="1"/>
</dbReference>
<evidence type="ECO:0000313" key="11">
    <source>
        <dbReference type="Proteomes" id="UP000054217"/>
    </source>
</evidence>
<dbReference type="AlphaFoldDB" id="A0A0C3J006"/>
<keyword evidence="3 5" id="KW-0067">ATP-binding</keyword>
<proteinExistence type="inferred from homology"/>
<evidence type="ECO:0000256" key="3">
    <source>
        <dbReference type="ARBA" id="ARBA00022840"/>
    </source>
</evidence>
<reference evidence="11" key="2">
    <citation type="submission" date="2015-01" db="EMBL/GenBank/DDBJ databases">
        <title>Evolutionary Origins and Diversification of the Mycorrhizal Mutualists.</title>
        <authorList>
            <consortium name="DOE Joint Genome Institute"/>
            <consortium name="Mycorrhizal Genomics Consortium"/>
            <person name="Kohler A."/>
            <person name="Kuo A."/>
            <person name="Nagy L.G."/>
            <person name="Floudas D."/>
            <person name="Copeland A."/>
            <person name="Barry K.W."/>
            <person name="Cichocki N."/>
            <person name="Veneault-Fourrey C."/>
            <person name="LaButti K."/>
            <person name="Lindquist E.A."/>
            <person name="Lipzen A."/>
            <person name="Lundell T."/>
            <person name="Morin E."/>
            <person name="Murat C."/>
            <person name="Riley R."/>
            <person name="Ohm R."/>
            <person name="Sun H."/>
            <person name="Tunlid A."/>
            <person name="Henrissat B."/>
            <person name="Grigoriev I.V."/>
            <person name="Hibbett D.S."/>
            <person name="Martin F."/>
        </authorList>
    </citation>
    <scope>NUCLEOTIDE SEQUENCE [LARGE SCALE GENOMIC DNA]</scope>
    <source>
        <strain evidence="11">Marx 270</strain>
    </source>
</reference>
<dbReference type="PANTHER" id="PTHR24115">
    <property type="entry name" value="KINESIN-RELATED"/>
    <property type="match status" value="1"/>
</dbReference>
<evidence type="ECO:0000256" key="1">
    <source>
        <dbReference type="ARBA" id="ARBA00022701"/>
    </source>
</evidence>
<reference evidence="10 11" key="1">
    <citation type="submission" date="2014-04" db="EMBL/GenBank/DDBJ databases">
        <authorList>
            <consortium name="DOE Joint Genome Institute"/>
            <person name="Kuo A."/>
            <person name="Kohler A."/>
            <person name="Costa M.D."/>
            <person name="Nagy L.G."/>
            <person name="Floudas D."/>
            <person name="Copeland A."/>
            <person name="Barry K.W."/>
            <person name="Cichocki N."/>
            <person name="Veneault-Fourrey C."/>
            <person name="LaButti K."/>
            <person name="Lindquist E.A."/>
            <person name="Lipzen A."/>
            <person name="Lundell T."/>
            <person name="Morin E."/>
            <person name="Murat C."/>
            <person name="Sun H."/>
            <person name="Tunlid A."/>
            <person name="Henrissat B."/>
            <person name="Grigoriev I.V."/>
            <person name="Hibbett D.S."/>
            <person name="Martin F."/>
            <person name="Nordberg H.P."/>
            <person name="Cantor M.N."/>
            <person name="Hua S.X."/>
        </authorList>
    </citation>
    <scope>NUCLEOTIDE SEQUENCE [LARGE SCALE GENOMIC DNA]</scope>
    <source>
        <strain evidence="10 11">Marx 270</strain>
    </source>
</reference>
<dbReference type="Gene3D" id="3.40.850.10">
    <property type="entry name" value="Kinesin motor domain"/>
    <property type="match status" value="1"/>
</dbReference>